<dbReference type="InterPro" id="IPR057763">
    <property type="entry name" value="UBL_USP40"/>
</dbReference>
<reference evidence="5 6" key="3">
    <citation type="submission" date="2025-04" db="UniProtKB">
        <authorList>
            <consortium name="RefSeq"/>
        </authorList>
    </citation>
    <scope>IDENTIFICATION</scope>
    <source>
        <strain evidence="5 6">Nigerian</strain>
        <tissue evidence="5 6">Liver and blood</tissue>
    </source>
</reference>
<dbReference type="PROSITE" id="PS00972">
    <property type="entry name" value="USP_1"/>
    <property type="match status" value="1"/>
</dbReference>
<dbReference type="GO" id="GO:0016579">
    <property type="term" value="P:protein deubiquitination"/>
    <property type="evidence" value="ECO:0007669"/>
    <property type="project" value="InterPro"/>
</dbReference>
<dbReference type="ExpressionAtlas" id="F6UFJ3">
    <property type="expression patterns" value="baseline and differential"/>
</dbReference>
<dbReference type="AlphaFoldDB" id="F6UFJ3"/>
<dbReference type="GeneID" id="100486255"/>
<dbReference type="KEGG" id="xtr:100486255"/>
<proteinExistence type="predicted"/>
<dbReference type="RefSeq" id="XP_002932051.3">
    <property type="nucleotide sequence ID" value="XM_002932005.5"/>
</dbReference>
<dbReference type="FunFam" id="3.90.70.10:FF:000043">
    <property type="entry name" value="Ubiquitin carboxyl-terminal hydrolase 40"/>
    <property type="match status" value="1"/>
</dbReference>
<dbReference type="InterPro" id="IPR028889">
    <property type="entry name" value="USP"/>
</dbReference>
<dbReference type="CTD" id="55230"/>
<dbReference type="InterPro" id="IPR018200">
    <property type="entry name" value="USP_CS"/>
</dbReference>
<dbReference type="OMA" id="PEGSHWF"/>
<dbReference type="STRING" id="8364.ENSXETP00000010577"/>
<evidence type="ECO:0000313" key="3">
    <source>
        <dbReference type="Ensembl" id="ENSXETP00000010577"/>
    </source>
</evidence>
<sequence length="1226" mass="137292">MFGDLFEEDEDFSFLLSSPNKNGKKSHPRDSKTPEPRGDTRLSGLRNQGGTCYLNSLLQTLFFTPEFREALFALGPKELGSLEEKDTPDSRVRIIPLQLQRLFAQLLLLDQQALSTTDLTESFGWNSSEETSQHDVQELNRILFSALESSLEGTSGHDLIKRLYHGTIVNCIQCKECGYISERQEDFLDLTVAVKGVGSLENSLCSMYLEEEHFDGDNLYRCGSCAKLVPATKSAKLGKLPPFLTLSLLRFNFDFVKCERYKETSRYTFPTRLIIRPFCEQHNLEDSVYAYELFSVIIHKGGCYGGHYHAYIQDVDELGHWGLKEVAKKTASAQESESKQDCPIVALASIIAEAGADQMVAVDQLGQKLLEYMGTSWNKTYRKQHGAMHKFLQSHPSVFQMSADGSLVGLAHSVPDTVGSDSESSRPGTPEKSQAPSRSAGHWFDFNDSKVEPIRETDIEKQFQGKESAYMLFYRKCEMNRPPEAKGNPRFGVPEHILNDMDQENIELQTKRTESALQINCMDLCLHLSSHYQYENGALHPAHPRNNSKLAIAIDRRRTVEDLKQLAFQVLDESLEGQVLSIARVLPAGLHIFQNLIDAKMDLVTAGITDGTDIFVWDGKQVGGVMIQSGAEFTPVLLTILRPVLQTNSSAEFSESQRAFPSCACLKDIQKELAGPTCEESVLCFPSSENSEQWSFYSADDSNKSLKELGLRDGSSILLFDTRSDGDVYLASERHLSKDAKQNFLMVQDWCRQQDEKETVKIIITPNTTIQDIHVKAVELLQLQEECSKNDTCLRPLHRKEKLLPPVPESLTVQEAELKNGCTLGLCKGKAPSPSQIFLYFISGTDLQEGSEQEIILEETLTVRQSLERMLNKAGLPGKAGWHLRKMDWCYEAGEALSDEESTLKELNICAGDTLVITEGKLPPKGFLKLSIWLYCPHTQQDAMNHVTCEPGALQTSTTEDNNMQEGGTSNFCSVGEIEISGDLSLQDVKMQILTLPVFEALGIPSPEFLRVWTLENKHLGKILRSPPVLLSEYKLGSKPALCIEPLQVEECLGAKDLVLRVQLSVPGERRYFPPVDIVWDISRGCTAPALLHRIAMHCSLPTDKVEIAKHFPEKYEWLPISSWTQHVSRKRKKKKLESLQGAPYHLKDGDIIGVKNLLLDDWTDFSSEIDRIGKEKQQQQQRPANGNKSLHAEGLQNNTAGSNGRAKSKARKAETSLSIRVGVFR</sequence>
<dbReference type="Bgee" id="ENSXETG00000004875">
    <property type="expression patterns" value="Expressed in skeletal muscle tissue and 12 other cell types or tissues"/>
</dbReference>
<feature type="region of interest" description="Disordered" evidence="1">
    <location>
        <begin position="410"/>
        <end position="443"/>
    </location>
</feature>
<dbReference type="Proteomes" id="UP000008143">
    <property type="component" value="Chromosome 9"/>
</dbReference>
<dbReference type="RefSeq" id="XP_012826680.2">
    <property type="nucleotide sequence ID" value="XM_012971226.3"/>
</dbReference>
<dbReference type="Pfam" id="PF00443">
    <property type="entry name" value="UCH"/>
    <property type="match status" value="1"/>
</dbReference>
<dbReference type="PANTHER" id="PTHR24006:SF842">
    <property type="entry name" value="UBIQUITIN CARBOXYL-TERMINAL HYDROLASE 40"/>
    <property type="match status" value="1"/>
</dbReference>
<evidence type="ECO:0000313" key="5">
    <source>
        <dbReference type="RefSeq" id="XP_002932051.3"/>
    </source>
</evidence>
<feature type="region of interest" description="Disordered" evidence="1">
    <location>
        <begin position="14"/>
        <end position="46"/>
    </location>
</feature>
<dbReference type="HOGENOM" id="CLU_009719_0_0_1"/>
<evidence type="ECO:0000313" key="6">
    <source>
        <dbReference type="RefSeq" id="XP_012826680.2"/>
    </source>
</evidence>
<dbReference type="SUPFAM" id="SSF54001">
    <property type="entry name" value="Cysteine proteinases"/>
    <property type="match status" value="1"/>
</dbReference>
<evidence type="ECO:0000313" key="7">
    <source>
        <dbReference type="RefSeq" id="XP_012826681.2"/>
    </source>
</evidence>
<dbReference type="Gene3D" id="3.90.70.10">
    <property type="entry name" value="Cysteine proteinases"/>
    <property type="match status" value="1"/>
</dbReference>
<feature type="compositionally biased region" description="Basic and acidic residues" evidence="1">
    <location>
        <begin position="28"/>
        <end position="40"/>
    </location>
</feature>
<dbReference type="eggNOG" id="KOG1863">
    <property type="taxonomic scope" value="Eukaryota"/>
</dbReference>
<dbReference type="AGR" id="Xenbase:XB-GENE-980927"/>
<name>F6UFJ3_XENTR</name>
<dbReference type="GO" id="GO:0031647">
    <property type="term" value="P:regulation of protein stability"/>
    <property type="evidence" value="ECO:0000318"/>
    <property type="project" value="GO_Central"/>
</dbReference>
<dbReference type="PANTHER" id="PTHR24006">
    <property type="entry name" value="UBIQUITIN CARBOXYL-TERMINAL HYDROLASE"/>
    <property type="match status" value="1"/>
</dbReference>
<dbReference type="Pfam" id="PF25822">
    <property type="entry name" value="UBL_USP40"/>
    <property type="match status" value="1"/>
</dbReference>
<reference evidence="3" key="1">
    <citation type="journal article" date="2010" name="Science">
        <title>The genome of the Western clawed frog Xenopus tropicalis.</title>
        <authorList>
            <person name="Hellsten U."/>
            <person name="Harland R.M."/>
            <person name="Gilchrist M.J."/>
            <person name="Hendrix D."/>
            <person name="Jurka J."/>
            <person name="Kapitonov V."/>
            <person name="Ovcharenko I."/>
            <person name="Putnam N.H."/>
            <person name="Shu S."/>
            <person name="Taher L."/>
            <person name="Blitz I.L."/>
            <person name="Blumberg B."/>
            <person name="Dichmann D.S."/>
            <person name="Dubchak I."/>
            <person name="Amaya E."/>
            <person name="Detter J.C."/>
            <person name="Fletcher R."/>
            <person name="Gerhard D.S."/>
            <person name="Goodstein D."/>
            <person name="Graves T."/>
            <person name="Grigoriev I.V."/>
            <person name="Grimwood J."/>
            <person name="Kawashima T."/>
            <person name="Lindquist E."/>
            <person name="Lucas S.M."/>
            <person name="Mead P.E."/>
            <person name="Mitros T."/>
            <person name="Ogino H."/>
            <person name="Ohta Y."/>
            <person name="Poliakov A.V."/>
            <person name="Pollet N."/>
            <person name="Robert J."/>
            <person name="Salamov A."/>
            <person name="Sater A.K."/>
            <person name="Schmutz J."/>
            <person name="Terry A."/>
            <person name="Vize P.D."/>
            <person name="Warren W.C."/>
            <person name="Wells D."/>
            <person name="Wills A."/>
            <person name="Wilson R.K."/>
            <person name="Zimmerman L.B."/>
            <person name="Zorn A.M."/>
            <person name="Grainger R."/>
            <person name="Grammer T."/>
            <person name="Khokha M.K."/>
            <person name="Richardson P.M."/>
            <person name="Rokhsar D.S."/>
        </authorList>
    </citation>
    <scope>NUCLEOTIDE SEQUENCE [LARGE SCALE GENOMIC DNA]</scope>
    <source>
        <strain evidence="3">Nigerian</strain>
    </source>
</reference>
<dbReference type="InterPro" id="IPR038765">
    <property type="entry name" value="Papain-like_cys_pep_sf"/>
</dbReference>
<evidence type="ECO:0000313" key="4">
    <source>
        <dbReference type="Proteomes" id="UP000008143"/>
    </source>
</evidence>
<dbReference type="PROSITE" id="PS50235">
    <property type="entry name" value="USP_3"/>
    <property type="match status" value="1"/>
</dbReference>
<organism evidence="3">
    <name type="scientific">Xenopus tropicalis</name>
    <name type="common">Western clawed frog</name>
    <name type="synonym">Silurana tropicalis</name>
    <dbReference type="NCBI Taxonomy" id="8364"/>
    <lineage>
        <taxon>Eukaryota</taxon>
        <taxon>Metazoa</taxon>
        <taxon>Chordata</taxon>
        <taxon>Craniata</taxon>
        <taxon>Vertebrata</taxon>
        <taxon>Euteleostomi</taxon>
        <taxon>Amphibia</taxon>
        <taxon>Batrachia</taxon>
        <taxon>Anura</taxon>
        <taxon>Pipoidea</taxon>
        <taxon>Pipidae</taxon>
        <taxon>Xenopodinae</taxon>
        <taxon>Xenopus</taxon>
        <taxon>Silurana</taxon>
    </lineage>
</organism>
<feature type="compositionally biased region" description="Polar residues" evidence="1">
    <location>
        <begin position="1179"/>
        <end position="1189"/>
    </location>
</feature>
<dbReference type="GO" id="GO:0004843">
    <property type="term" value="F:cysteine-type deubiquitinase activity"/>
    <property type="evidence" value="ECO:0000318"/>
    <property type="project" value="GO_Central"/>
</dbReference>
<feature type="domain" description="USP" evidence="2">
    <location>
        <begin position="43"/>
        <end position="477"/>
    </location>
</feature>
<evidence type="ECO:0000313" key="8">
    <source>
        <dbReference type="Xenbase" id="XB-GENE-980927"/>
    </source>
</evidence>
<keyword evidence="5 6" id="KW-0378">Hydrolase</keyword>
<dbReference type="Xenbase" id="XB-GENE-980927">
    <property type="gene designation" value="usp40"/>
</dbReference>
<dbReference type="Ensembl" id="ENSXETT00000010577">
    <property type="protein sequence ID" value="ENSXETP00000010577"/>
    <property type="gene ID" value="ENSXETG00000004875"/>
</dbReference>
<protein>
    <submittedName>
        <fullName evidence="5 6">Ubiquitin carboxyl-terminal hydrolase 40</fullName>
    </submittedName>
    <submittedName>
        <fullName evidence="3">Ubiquitin specific peptidase 40</fullName>
    </submittedName>
</protein>
<dbReference type="PaxDb" id="8364-ENSXETP00000005460"/>
<evidence type="ECO:0000259" key="2">
    <source>
        <dbReference type="PROSITE" id="PS50235"/>
    </source>
</evidence>
<dbReference type="GeneTree" id="ENSGT00940000157267"/>
<dbReference type="PROSITE" id="PS00973">
    <property type="entry name" value="USP_2"/>
    <property type="match status" value="1"/>
</dbReference>
<dbReference type="OrthoDB" id="289038at2759"/>
<dbReference type="GO" id="GO:0005829">
    <property type="term" value="C:cytosol"/>
    <property type="evidence" value="ECO:0000318"/>
    <property type="project" value="GO_Central"/>
</dbReference>
<accession>F6UFJ3</accession>
<keyword evidence="4" id="KW-1185">Reference proteome</keyword>
<reference evidence="3" key="2">
    <citation type="submission" date="2011-06" db="UniProtKB">
        <authorList>
            <consortium name="Ensembl"/>
        </authorList>
    </citation>
    <scope>IDENTIFICATION</scope>
</reference>
<feature type="region of interest" description="Disordered" evidence="1">
    <location>
        <begin position="1174"/>
        <end position="1214"/>
    </location>
</feature>
<gene>
    <name evidence="3 5 6 7 8" type="primary">usp40</name>
</gene>
<evidence type="ECO:0000256" key="1">
    <source>
        <dbReference type="SAM" id="MobiDB-lite"/>
    </source>
</evidence>
<dbReference type="InterPro" id="IPR001394">
    <property type="entry name" value="Peptidase_C19_UCH"/>
</dbReference>
<feature type="compositionally biased region" description="Polar residues" evidence="1">
    <location>
        <begin position="419"/>
        <end position="437"/>
    </location>
</feature>
<dbReference type="InterPro" id="IPR050164">
    <property type="entry name" value="Peptidase_C19"/>
</dbReference>
<dbReference type="RefSeq" id="XP_012826681.2">
    <property type="nucleotide sequence ID" value="XM_012971227.3"/>
</dbReference>
<dbReference type="GO" id="GO:0005634">
    <property type="term" value="C:nucleus"/>
    <property type="evidence" value="ECO:0000318"/>
    <property type="project" value="GO_Central"/>
</dbReference>